<dbReference type="EMBL" id="CP059250">
    <property type="protein sequence ID" value="QLL33201.1"/>
    <property type="molecule type" value="Genomic_DNA"/>
</dbReference>
<feature type="compositionally biased region" description="Low complexity" evidence="9">
    <location>
        <begin position="572"/>
        <end position="586"/>
    </location>
</feature>
<dbReference type="InterPro" id="IPR015943">
    <property type="entry name" value="WD40/YVTN_repeat-like_dom_sf"/>
</dbReference>
<feature type="compositionally biased region" description="Basic and acidic residues" evidence="9">
    <location>
        <begin position="557"/>
        <end position="571"/>
    </location>
</feature>
<evidence type="ECO:0000256" key="6">
    <source>
        <dbReference type="ARBA" id="ARBA00022845"/>
    </source>
</evidence>
<keyword evidence="4" id="KW-0853">WD repeat</keyword>
<evidence type="ECO:0000313" key="11">
    <source>
        <dbReference type="EMBL" id="QLL33201.1"/>
    </source>
</evidence>
<evidence type="ECO:0000259" key="10">
    <source>
        <dbReference type="Pfam" id="PF08662"/>
    </source>
</evidence>
<organism evidence="11 12">
    <name type="scientific">Torulaspora globosa</name>
    <dbReference type="NCBI Taxonomy" id="48254"/>
    <lineage>
        <taxon>Eukaryota</taxon>
        <taxon>Fungi</taxon>
        <taxon>Dikarya</taxon>
        <taxon>Ascomycota</taxon>
        <taxon>Saccharomycotina</taxon>
        <taxon>Saccharomycetes</taxon>
        <taxon>Saccharomycetales</taxon>
        <taxon>Saccharomycetaceae</taxon>
        <taxon>Torulaspora</taxon>
    </lineage>
</organism>
<dbReference type="PANTHER" id="PTHR13227">
    <property type="entry name" value="EUKARYOTIC TRANSLATION INITIATION FACTOR 2A"/>
    <property type="match status" value="1"/>
</dbReference>
<evidence type="ECO:0000256" key="3">
    <source>
        <dbReference type="ARBA" id="ARBA00022540"/>
    </source>
</evidence>
<dbReference type="Pfam" id="PF08662">
    <property type="entry name" value="eIF2A"/>
    <property type="match status" value="1"/>
</dbReference>
<keyword evidence="12" id="KW-1185">Reference proteome</keyword>
<dbReference type="Proteomes" id="UP000515788">
    <property type="component" value="Chromosome 5"/>
</dbReference>
<keyword evidence="3 8" id="KW-0396">Initiation factor</keyword>
<dbReference type="InterPro" id="IPR013979">
    <property type="entry name" value="TIF_beta_prop-like"/>
</dbReference>
<comment type="function">
    <text evidence="8">Functions in the early steps of protein synthesis of a small number of specific mRNAs. Acts by directing the binding of methionyl-tRNAi to 40S ribosomal subunits. In contrast to the eIF-2 complex, it binds methionyl-tRNAi to 40S subunits in a codon-dependent manner, whereas the eIF-2 complex binds methionyl-tRNAi to 40S subunits in a GTP-dependent manner.</text>
</comment>
<dbReference type="PIRSF" id="PIRSF017222">
    <property type="entry name" value="eIF2A"/>
    <property type="match status" value="1"/>
</dbReference>
<dbReference type="Gene3D" id="2.130.10.10">
    <property type="entry name" value="YVTN repeat-like/Quinoprotein amine dehydrogenase"/>
    <property type="match status" value="1"/>
</dbReference>
<evidence type="ECO:0000256" key="2">
    <source>
        <dbReference type="ARBA" id="ARBA00013819"/>
    </source>
</evidence>
<dbReference type="OrthoDB" id="2194683at2759"/>
<dbReference type="InterPro" id="IPR036322">
    <property type="entry name" value="WD40_repeat_dom_sf"/>
</dbReference>
<dbReference type="GO" id="GO:0043022">
    <property type="term" value="F:ribosome binding"/>
    <property type="evidence" value="ECO:0007669"/>
    <property type="project" value="UniProtKB-UniRule"/>
</dbReference>
<dbReference type="GO" id="GO:0003729">
    <property type="term" value="F:mRNA binding"/>
    <property type="evidence" value="ECO:0007669"/>
    <property type="project" value="TreeGrafter"/>
</dbReference>
<keyword evidence="6 8" id="KW-0810">Translation regulation</keyword>
<evidence type="ECO:0000256" key="4">
    <source>
        <dbReference type="ARBA" id="ARBA00022574"/>
    </source>
</evidence>
<protein>
    <recommendedName>
        <fullName evidence="2 8">Eukaryotic translation initiation factor 2A</fullName>
        <shortName evidence="8">eIF-2A</shortName>
    </recommendedName>
</protein>
<dbReference type="GO" id="GO:0003743">
    <property type="term" value="F:translation initiation factor activity"/>
    <property type="evidence" value="ECO:0007669"/>
    <property type="project" value="UniProtKB-UniRule"/>
</dbReference>
<keyword evidence="7 8" id="KW-0648">Protein biosynthesis</keyword>
<comment type="similarity">
    <text evidence="1 8">Belongs to the WD repeat EIF2A family.</text>
</comment>
<evidence type="ECO:0000256" key="1">
    <source>
        <dbReference type="ARBA" id="ARBA00009573"/>
    </source>
</evidence>
<sequence length="652" mass="72279">MASQFFLKTSQDIELFQGYPDFTQSATNPDGSSVTSSLLSPCGRFMALATTESVKVFSGELFDKLLVSLSISNVYNLHFSPSGSYLSSWERPSAQDESHQNVKVWYLNQDFASQSDEHKPVYEYQARTQNGWSLQFSKLDNYAFKQFSTELKIVKLDQTAEEEKKFDFDHPYATLSQSQESEAQMFSTFLVSPAEHPTICTFTPEKSGKPAHLTIWPLVEGQITKKIVTKSFFKADSCQLQWNALGNAVLCVATTDFDSSNKSYYGENTLYLLSFQGVNGALGGNSVRVPLSKEGPIHDFTWSPTSRQFGVIYGYMPATITFFDLRGNVVHSLAEQAKNTMLFSPSGRYILIAGFGNLQGAVQILDRHDKFSCISNFDAANTSVCKWSPGGEFIMTATTSPRLRVDNGVKIWHVTGKMVFVKEFKELLKIDWRPSSKYKTLGNTHVIKNWHEISDSTAPTDPKIHNASQLQIHPTVTEYELKHPRRNGNSGSGAQSKPVGAYRPPHARRAGGSSVPGMNIVNAKPTQRSVPGMVPGMAPPKSSKAAAKNKKKRANKKKGDGEENNDDHESKAGSPAPSASPAGDSPVVKEVASPEEKKIRSLLKKLRAIETLKQRQANGDKLEDTQVLKIQTEEKVLNELKFMGWKEDVAEN</sequence>
<dbReference type="GeneID" id="59326397"/>
<dbReference type="KEGG" id="tgb:HG536_0E01120"/>
<feature type="compositionally biased region" description="Basic residues" evidence="9">
    <location>
        <begin position="547"/>
        <end position="556"/>
    </location>
</feature>
<dbReference type="FunFam" id="2.130.10.10:FF:000596">
    <property type="entry name" value="Eukaryotic translation initiation factor 2A"/>
    <property type="match status" value="1"/>
</dbReference>
<evidence type="ECO:0000256" key="9">
    <source>
        <dbReference type="SAM" id="MobiDB-lite"/>
    </source>
</evidence>
<dbReference type="GO" id="GO:0000049">
    <property type="term" value="F:tRNA binding"/>
    <property type="evidence" value="ECO:0007669"/>
    <property type="project" value="UniProtKB-UniRule"/>
</dbReference>
<feature type="region of interest" description="Disordered" evidence="9">
    <location>
        <begin position="482"/>
        <end position="596"/>
    </location>
</feature>
<dbReference type="PANTHER" id="PTHR13227:SF0">
    <property type="entry name" value="EUKARYOTIC TRANSLATION INITIATION FACTOR 2A"/>
    <property type="match status" value="1"/>
</dbReference>
<name>A0A7G3ZI65_9SACH</name>
<accession>A0A7G3ZI65</accession>
<reference evidence="11 12" key="1">
    <citation type="submission" date="2020-06" db="EMBL/GenBank/DDBJ databases">
        <title>The yeast mating-type switching endonuclease HO is a domesticated member of an unorthodox homing genetic element family.</title>
        <authorList>
            <person name="Coughlan A.Y."/>
            <person name="Lombardi L."/>
            <person name="Braun-Galleani S."/>
            <person name="Martos A.R."/>
            <person name="Galeote V."/>
            <person name="Bigey F."/>
            <person name="Dequin S."/>
            <person name="Byrne K.P."/>
            <person name="Wolfe K.H."/>
        </authorList>
    </citation>
    <scope>NUCLEOTIDE SEQUENCE [LARGE SCALE GENOMIC DNA]</scope>
    <source>
        <strain evidence="11 12">CBS764</strain>
    </source>
</reference>
<dbReference type="GO" id="GO:0006417">
    <property type="term" value="P:regulation of translation"/>
    <property type="evidence" value="ECO:0007669"/>
    <property type="project" value="UniProtKB-KW"/>
</dbReference>
<evidence type="ECO:0000256" key="7">
    <source>
        <dbReference type="ARBA" id="ARBA00022917"/>
    </source>
</evidence>
<proteinExistence type="inferred from homology"/>
<gene>
    <name evidence="11" type="ORF">HG536_0E01120</name>
</gene>
<evidence type="ECO:0000256" key="5">
    <source>
        <dbReference type="ARBA" id="ARBA00022737"/>
    </source>
</evidence>
<evidence type="ECO:0000313" key="12">
    <source>
        <dbReference type="Proteomes" id="UP000515788"/>
    </source>
</evidence>
<evidence type="ECO:0000256" key="8">
    <source>
        <dbReference type="PIRNR" id="PIRNR017222"/>
    </source>
</evidence>
<dbReference type="RefSeq" id="XP_037139875.1">
    <property type="nucleotide sequence ID" value="XM_037283979.1"/>
</dbReference>
<keyword evidence="5" id="KW-0677">Repeat</keyword>
<dbReference type="InterPro" id="IPR011387">
    <property type="entry name" value="TIF2A"/>
</dbReference>
<feature type="domain" description="Translation initiation factor beta propellor-like" evidence="10">
    <location>
        <begin position="230"/>
        <end position="429"/>
    </location>
</feature>
<dbReference type="SUPFAM" id="SSF50978">
    <property type="entry name" value="WD40 repeat-like"/>
    <property type="match status" value="1"/>
</dbReference>
<dbReference type="AlphaFoldDB" id="A0A7G3ZI65"/>
<dbReference type="GO" id="GO:0022627">
    <property type="term" value="C:cytosolic small ribosomal subunit"/>
    <property type="evidence" value="ECO:0007669"/>
    <property type="project" value="TreeGrafter"/>
</dbReference>